<sequence length="216" mass="24077">MELELEKLSIMLLDPALTDQQLTDELLFLKDFSIHSIFVLPCNVARAKQLLTGTRIRIGSFTDFPLGGGTLAKKAFETGKLYREGASEVFVAMTPDQLTFGGHQSYQTLAPLAFGHDGLGFFIDSSQLNEYQKQQLTIDLAKMEDVKFMSIGLDLSMKEALYDMSIFRSGVKSQRVFQVNVKAPTLLEMELLFQAGASRIGLSNGREILPLISKWD</sequence>
<evidence type="ECO:0000313" key="2">
    <source>
        <dbReference type="EMBL" id="WYJ93442.1"/>
    </source>
</evidence>
<dbReference type="OrthoDB" id="2186776at2"/>
<reference evidence="1" key="1">
    <citation type="submission" date="2017-05" db="EMBL/GenBank/DDBJ databases">
        <title>The Genome Sequence of Enterococcus sp. 9D6_DIV0238.</title>
        <authorList>
            <consortium name="The Broad Institute Genomics Platform"/>
            <consortium name="The Broad Institute Genomic Center for Infectious Diseases"/>
            <person name="Earl A."/>
            <person name="Manson A."/>
            <person name="Schwartman J."/>
            <person name="Gilmore M."/>
            <person name="Abouelleil A."/>
            <person name="Cao P."/>
            <person name="Chapman S."/>
            <person name="Cusick C."/>
            <person name="Shea T."/>
            <person name="Young S."/>
            <person name="Neafsey D."/>
            <person name="Nusbaum C."/>
            <person name="Birren B."/>
        </authorList>
    </citation>
    <scope>NUCLEOTIDE SEQUENCE [LARGE SCALE GENOMIC DNA]</scope>
    <source>
        <strain evidence="1">9D6_DIV0238</strain>
    </source>
</reference>
<dbReference type="Proteomes" id="UP000196151">
    <property type="component" value="Chromosome"/>
</dbReference>
<accession>A0A200J871</accession>
<dbReference type="SUPFAM" id="SSF51569">
    <property type="entry name" value="Aldolase"/>
    <property type="match status" value="1"/>
</dbReference>
<dbReference type="Gene3D" id="3.20.20.70">
    <property type="entry name" value="Aldolase class I"/>
    <property type="match status" value="1"/>
</dbReference>
<dbReference type="EMBL" id="CP147246">
    <property type="protein sequence ID" value="WYJ93442.1"/>
    <property type="molecule type" value="Genomic_DNA"/>
</dbReference>
<gene>
    <name evidence="2" type="ORF">A5889_000940</name>
    <name evidence="1" type="ORF">A5889_002139</name>
</gene>
<dbReference type="RefSeq" id="WP_087641219.1">
    <property type="nucleotide sequence ID" value="NZ_CP147246.1"/>
</dbReference>
<protein>
    <submittedName>
        <fullName evidence="1">Deoxyribose-phosphate aldolase</fullName>
    </submittedName>
</protein>
<keyword evidence="3" id="KW-1185">Reference proteome</keyword>
<reference evidence="2" key="2">
    <citation type="submission" date="2017-05" db="EMBL/GenBank/DDBJ databases">
        <authorList>
            <consortium name="The Broad Institute Genomics Platform"/>
            <consortium name="The Broad Institute Genomic Center for Infectious Diseases"/>
            <person name="Earl A."/>
            <person name="Manson A."/>
            <person name="Schwartman J."/>
            <person name="Gilmore M."/>
            <person name="Abouelleil A."/>
            <person name="Cao P."/>
            <person name="Chapman S."/>
            <person name="Cusick C."/>
            <person name="Shea T."/>
            <person name="Young S."/>
            <person name="Neafsey D."/>
            <person name="Nusbaum C."/>
            <person name="Birren B."/>
        </authorList>
    </citation>
    <scope>NUCLEOTIDE SEQUENCE</scope>
    <source>
        <strain evidence="2">9D6_DIV0238</strain>
    </source>
</reference>
<organism evidence="1">
    <name type="scientific">Candidatus Enterococcus dunnyi</name>
    <dbReference type="NCBI Taxonomy" id="1834192"/>
    <lineage>
        <taxon>Bacteria</taxon>
        <taxon>Bacillati</taxon>
        <taxon>Bacillota</taxon>
        <taxon>Bacilli</taxon>
        <taxon>Lactobacillales</taxon>
        <taxon>Enterococcaceae</taxon>
        <taxon>Enterococcus</taxon>
    </lineage>
</organism>
<dbReference type="InterPro" id="IPR013785">
    <property type="entry name" value="Aldolase_TIM"/>
</dbReference>
<evidence type="ECO:0000313" key="1">
    <source>
        <dbReference type="EMBL" id="OUZ33426.1"/>
    </source>
</evidence>
<name>A0A200J871_9ENTE</name>
<dbReference type="AlphaFoldDB" id="A0A200J871"/>
<evidence type="ECO:0000313" key="3">
    <source>
        <dbReference type="Proteomes" id="UP000196151"/>
    </source>
</evidence>
<reference evidence="2" key="3">
    <citation type="submission" date="2024-03" db="EMBL/GenBank/DDBJ databases">
        <title>The Genome Sequence of Enterococcus sp. DIV0238c.</title>
        <authorList>
            <consortium name="The Broad Institute Genomics Platform"/>
            <consortium name="The Broad Institute Microbial Omics Core"/>
            <consortium name="The Broad Institute Genomic Center for Infectious Diseases"/>
            <person name="Earl A."/>
            <person name="Manson A."/>
            <person name="Gilmore M."/>
            <person name="Schwartman J."/>
            <person name="Shea T."/>
            <person name="Abouelleil A."/>
            <person name="Cao P."/>
            <person name="Chapman S."/>
            <person name="Cusick C."/>
            <person name="Young S."/>
            <person name="Neafsey D."/>
            <person name="Nusbaum C."/>
            <person name="Birren B."/>
        </authorList>
    </citation>
    <scope>NUCLEOTIDE SEQUENCE</scope>
    <source>
        <strain evidence="2">9D6_DIV0238</strain>
    </source>
</reference>
<proteinExistence type="predicted"/>
<dbReference type="EMBL" id="NIBQ01000002">
    <property type="protein sequence ID" value="OUZ33426.1"/>
    <property type="molecule type" value="Genomic_DNA"/>
</dbReference>